<keyword evidence="3" id="KW-0479">Metal-binding</keyword>
<comment type="caution">
    <text evidence="6">The sequence shown here is derived from an EMBL/GenBank/DDBJ whole genome shotgun (WGS) entry which is preliminary data.</text>
</comment>
<sequence length="153" mass="18594">MSIPNYIEWTDDLSVGIQEIDEQHKYLVQLVNELNAQLLTQGNQRDIIEEALDRLMRYTETHFVVEESLMRILGYPDYEPHKQHHEDLLRMAHDFREQLRHDGKISRIELMEFLHKWLTHHILKEDTQYSEHFLSRGAQRSWLKGAWLKKFWK</sequence>
<evidence type="ECO:0000256" key="4">
    <source>
        <dbReference type="ARBA" id="ARBA00023004"/>
    </source>
</evidence>
<organism evidence="6 7">
    <name type="scientific">Plasticicumulans acidivorans</name>
    <dbReference type="NCBI Taxonomy" id="886464"/>
    <lineage>
        <taxon>Bacteria</taxon>
        <taxon>Pseudomonadati</taxon>
        <taxon>Pseudomonadota</taxon>
        <taxon>Gammaproteobacteria</taxon>
        <taxon>Candidatus Competibacteraceae</taxon>
        <taxon>Plasticicumulans</taxon>
    </lineage>
</organism>
<dbReference type="NCBIfam" id="NF033749">
    <property type="entry name" value="bact_hemeryth"/>
    <property type="match status" value="1"/>
</dbReference>
<dbReference type="NCBIfam" id="TIGR02481">
    <property type="entry name" value="hemeryth_dom"/>
    <property type="match status" value="1"/>
</dbReference>
<dbReference type="InterPro" id="IPR016131">
    <property type="entry name" value="Haemerythrin_Fe_BS"/>
</dbReference>
<comment type="similarity">
    <text evidence="1">Belongs to the hemerythrin family.</text>
</comment>
<dbReference type="InterPro" id="IPR012312">
    <property type="entry name" value="Hemerythrin-like"/>
</dbReference>
<dbReference type="InterPro" id="IPR035938">
    <property type="entry name" value="Hemerythrin-like_sf"/>
</dbReference>
<reference evidence="6 7" key="1">
    <citation type="submission" date="2018-05" db="EMBL/GenBank/DDBJ databases">
        <title>Genomic Encyclopedia of Type Strains, Phase IV (KMG-IV): sequencing the most valuable type-strain genomes for metagenomic binning, comparative biology and taxonomic classification.</title>
        <authorList>
            <person name="Goeker M."/>
        </authorList>
    </citation>
    <scope>NUCLEOTIDE SEQUENCE [LARGE SCALE GENOMIC DNA]</scope>
    <source>
        <strain evidence="6 7">DSM 23606</strain>
    </source>
</reference>
<name>A0A317MUX2_9GAMM</name>
<dbReference type="RefSeq" id="WP_110019116.1">
    <property type="nucleotide sequence ID" value="NZ_QGTJ01000007.1"/>
</dbReference>
<keyword evidence="4" id="KW-0408">Iron</keyword>
<evidence type="ECO:0000259" key="5">
    <source>
        <dbReference type="Pfam" id="PF01814"/>
    </source>
</evidence>
<dbReference type="AlphaFoldDB" id="A0A317MUX2"/>
<evidence type="ECO:0000256" key="3">
    <source>
        <dbReference type="ARBA" id="ARBA00022723"/>
    </source>
</evidence>
<feature type="domain" description="Hemerythrin-like" evidence="5">
    <location>
        <begin position="16"/>
        <end position="129"/>
    </location>
</feature>
<evidence type="ECO:0000313" key="7">
    <source>
        <dbReference type="Proteomes" id="UP000246569"/>
    </source>
</evidence>
<dbReference type="PANTHER" id="PTHR37164">
    <property type="entry name" value="BACTERIOHEMERYTHRIN"/>
    <property type="match status" value="1"/>
</dbReference>
<dbReference type="SUPFAM" id="SSF47188">
    <property type="entry name" value="Hemerythrin-like"/>
    <property type="match status" value="1"/>
</dbReference>
<keyword evidence="7" id="KW-1185">Reference proteome</keyword>
<dbReference type="Pfam" id="PF01814">
    <property type="entry name" value="Hemerythrin"/>
    <property type="match status" value="1"/>
</dbReference>
<dbReference type="GO" id="GO:0046872">
    <property type="term" value="F:metal ion binding"/>
    <property type="evidence" value="ECO:0007669"/>
    <property type="project" value="UniProtKB-KW"/>
</dbReference>
<dbReference type="Gene3D" id="1.20.120.50">
    <property type="entry name" value="Hemerythrin-like"/>
    <property type="match status" value="1"/>
</dbReference>
<dbReference type="InterPro" id="IPR012827">
    <property type="entry name" value="Hemerythrin_metal-bd"/>
</dbReference>
<dbReference type="Proteomes" id="UP000246569">
    <property type="component" value="Unassembled WGS sequence"/>
</dbReference>
<evidence type="ECO:0000256" key="2">
    <source>
        <dbReference type="ARBA" id="ARBA00022621"/>
    </source>
</evidence>
<dbReference type="InterPro" id="IPR050669">
    <property type="entry name" value="Hemerythrin"/>
</dbReference>
<dbReference type="GO" id="GO:0005344">
    <property type="term" value="F:oxygen carrier activity"/>
    <property type="evidence" value="ECO:0007669"/>
    <property type="project" value="UniProtKB-KW"/>
</dbReference>
<dbReference type="PROSITE" id="PS00550">
    <property type="entry name" value="HEMERYTHRINS"/>
    <property type="match status" value="1"/>
</dbReference>
<gene>
    <name evidence="6" type="ORF">C7443_107215</name>
</gene>
<protein>
    <submittedName>
        <fullName evidence="6">Hemerythrin</fullName>
    </submittedName>
</protein>
<dbReference type="CDD" id="cd12107">
    <property type="entry name" value="Hemerythrin"/>
    <property type="match status" value="1"/>
</dbReference>
<evidence type="ECO:0000256" key="1">
    <source>
        <dbReference type="ARBA" id="ARBA00010587"/>
    </source>
</evidence>
<proteinExistence type="inferred from homology"/>
<evidence type="ECO:0000313" key="6">
    <source>
        <dbReference type="EMBL" id="PWV60640.1"/>
    </source>
</evidence>
<keyword evidence="2" id="KW-0813">Transport</keyword>
<dbReference type="PANTHER" id="PTHR37164:SF1">
    <property type="entry name" value="BACTERIOHEMERYTHRIN"/>
    <property type="match status" value="1"/>
</dbReference>
<keyword evidence="2" id="KW-0561">Oxygen transport</keyword>
<dbReference type="EMBL" id="QGTJ01000007">
    <property type="protein sequence ID" value="PWV60640.1"/>
    <property type="molecule type" value="Genomic_DNA"/>
</dbReference>
<accession>A0A317MUX2</accession>
<dbReference type="OrthoDB" id="1122424at2"/>